<dbReference type="Proteomes" id="UP000887013">
    <property type="component" value="Unassembled WGS sequence"/>
</dbReference>
<name>A0A8X6T3J2_NEPPI</name>
<protein>
    <submittedName>
        <fullName evidence="1">Uncharacterized protein</fullName>
    </submittedName>
</protein>
<gene>
    <name evidence="1" type="ORF">NPIL_118021</name>
</gene>
<keyword evidence="2" id="KW-1185">Reference proteome</keyword>
<proteinExistence type="predicted"/>
<dbReference type="EMBL" id="BMAW01096402">
    <property type="protein sequence ID" value="GFS74534.1"/>
    <property type="molecule type" value="Genomic_DNA"/>
</dbReference>
<comment type="caution">
    <text evidence="1">The sequence shown here is derived from an EMBL/GenBank/DDBJ whole genome shotgun (WGS) entry which is preliminary data.</text>
</comment>
<organism evidence="1 2">
    <name type="scientific">Nephila pilipes</name>
    <name type="common">Giant wood spider</name>
    <name type="synonym">Nephila maculata</name>
    <dbReference type="NCBI Taxonomy" id="299642"/>
    <lineage>
        <taxon>Eukaryota</taxon>
        <taxon>Metazoa</taxon>
        <taxon>Ecdysozoa</taxon>
        <taxon>Arthropoda</taxon>
        <taxon>Chelicerata</taxon>
        <taxon>Arachnida</taxon>
        <taxon>Araneae</taxon>
        <taxon>Araneomorphae</taxon>
        <taxon>Entelegynae</taxon>
        <taxon>Araneoidea</taxon>
        <taxon>Nephilidae</taxon>
        <taxon>Nephila</taxon>
    </lineage>
</organism>
<reference evidence="1" key="1">
    <citation type="submission" date="2020-08" db="EMBL/GenBank/DDBJ databases">
        <title>Multicomponent nature underlies the extraordinary mechanical properties of spider dragline silk.</title>
        <authorList>
            <person name="Kono N."/>
            <person name="Nakamura H."/>
            <person name="Mori M."/>
            <person name="Yoshida Y."/>
            <person name="Ohtoshi R."/>
            <person name="Malay A.D."/>
            <person name="Moran D.A.P."/>
            <person name="Tomita M."/>
            <person name="Numata K."/>
            <person name="Arakawa K."/>
        </authorList>
    </citation>
    <scope>NUCLEOTIDE SEQUENCE</scope>
</reference>
<dbReference type="AlphaFoldDB" id="A0A8X6T3J2"/>
<sequence>MSYALRSGSNQTLVENPFGDFGPWRASVQVDRNIEFVAFLTCDRSRTLPDVQGFTVYWYINAFVDWIHIRFPEMEVLPPGRLWDEASADIDPRVWSGAREIQEH</sequence>
<evidence type="ECO:0000313" key="2">
    <source>
        <dbReference type="Proteomes" id="UP000887013"/>
    </source>
</evidence>
<evidence type="ECO:0000313" key="1">
    <source>
        <dbReference type="EMBL" id="GFS74534.1"/>
    </source>
</evidence>
<accession>A0A8X6T3J2</accession>